<evidence type="ECO:0000256" key="1">
    <source>
        <dbReference type="SAM" id="Phobius"/>
    </source>
</evidence>
<evidence type="ECO:0000313" key="2">
    <source>
        <dbReference type="EMBL" id="NNU34488.1"/>
    </source>
</evidence>
<proteinExistence type="predicted"/>
<keyword evidence="1" id="KW-0812">Transmembrane</keyword>
<comment type="caution">
    <text evidence="2">The sequence shown here is derived from an EMBL/GenBank/DDBJ whole genome shotgun (WGS) entry which is preliminary data.</text>
</comment>
<reference evidence="2 3" key="1">
    <citation type="submission" date="2020-05" db="EMBL/GenBank/DDBJ databases">
        <authorList>
            <person name="Khan S.A."/>
            <person name="Jeon C.O."/>
            <person name="Chun B.H."/>
        </authorList>
    </citation>
    <scope>NUCLEOTIDE SEQUENCE [LARGE SCALE GENOMIC DNA]</scope>
    <source>
        <strain evidence="2 3">S1162</strain>
    </source>
</reference>
<feature type="transmembrane region" description="Helical" evidence="1">
    <location>
        <begin position="28"/>
        <end position="49"/>
    </location>
</feature>
<keyword evidence="3" id="KW-1185">Reference proteome</keyword>
<accession>A0ABX1W4D6</accession>
<name>A0ABX1W4D6_9SPHI</name>
<dbReference type="Proteomes" id="UP000566071">
    <property type="component" value="Unassembled WGS sequence"/>
</dbReference>
<organism evidence="2 3">
    <name type="scientific">Mucilaginibacter humi</name>
    <dbReference type="NCBI Taxonomy" id="2732510"/>
    <lineage>
        <taxon>Bacteria</taxon>
        <taxon>Pseudomonadati</taxon>
        <taxon>Bacteroidota</taxon>
        <taxon>Sphingobacteriia</taxon>
        <taxon>Sphingobacteriales</taxon>
        <taxon>Sphingobacteriaceae</taxon>
        <taxon>Mucilaginibacter</taxon>
    </lineage>
</organism>
<dbReference type="RefSeq" id="WP_175270164.1">
    <property type="nucleotide sequence ID" value="NZ_JABFCR010000049.1"/>
</dbReference>
<keyword evidence="1" id="KW-1133">Transmembrane helix</keyword>
<keyword evidence="1" id="KW-0472">Membrane</keyword>
<feature type="transmembrane region" description="Helical" evidence="1">
    <location>
        <begin position="83"/>
        <end position="102"/>
    </location>
</feature>
<protein>
    <submittedName>
        <fullName evidence="2">Uncharacterized protein</fullName>
    </submittedName>
</protein>
<evidence type="ECO:0000313" key="3">
    <source>
        <dbReference type="Proteomes" id="UP000566071"/>
    </source>
</evidence>
<sequence>MGFYTLFHALSLFGAVFFEKLHFIKSTFIFLLGLLLLMIINQPFLNYICGRTFSHSSLPFASASFTDHDFHNIFVRIDVSDNTINMVLTAFAVVVILLWTGAFF</sequence>
<dbReference type="EMBL" id="JABFCR010000049">
    <property type="protein sequence ID" value="NNU34488.1"/>
    <property type="molecule type" value="Genomic_DNA"/>
</dbReference>
<gene>
    <name evidence="2" type="ORF">HK413_10855</name>
</gene>